<keyword evidence="2" id="KW-1185">Reference proteome</keyword>
<proteinExistence type="predicted"/>
<name>A0A0M2Q2M9_PROHO</name>
<dbReference type="AlphaFoldDB" id="A0A0M2Q2M9"/>
<evidence type="ECO:0000313" key="1">
    <source>
        <dbReference type="EMBL" id="KKJ01229.1"/>
    </source>
</evidence>
<dbReference type="EMBL" id="AJTX02000002">
    <property type="protein sequence ID" value="KKJ01229.1"/>
    <property type="molecule type" value="Genomic_DNA"/>
</dbReference>
<dbReference type="Proteomes" id="UP000034681">
    <property type="component" value="Unassembled WGS sequence"/>
</dbReference>
<sequence>MVLGLSSCTRPPKADYKSALPGISQGGGAGIVELYSIEGEHDVKFFAKVGEFRLNTDRATLMSWMKGATGNV</sequence>
<evidence type="ECO:0000313" key="2">
    <source>
        <dbReference type="Proteomes" id="UP000034681"/>
    </source>
</evidence>
<organism evidence="1 2">
    <name type="scientific">Prochlorothrix hollandica PCC 9006 = CALU 1027</name>
    <dbReference type="NCBI Taxonomy" id="317619"/>
    <lineage>
        <taxon>Bacteria</taxon>
        <taxon>Bacillati</taxon>
        <taxon>Cyanobacteriota</taxon>
        <taxon>Cyanophyceae</taxon>
        <taxon>Prochlorotrichales</taxon>
        <taxon>Prochlorotrichaceae</taxon>
        <taxon>Prochlorothrix</taxon>
    </lineage>
</organism>
<accession>A0A0M2Q2M9</accession>
<reference evidence="1" key="1">
    <citation type="submission" date="2012-04" db="EMBL/GenBank/DDBJ databases">
        <authorList>
            <person name="Borisov I.G."/>
            <person name="Ivanikova N.V."/>
            <person name="Pinevich A.V."/>
        </authorList>
    </citation>
    <scope>NUCLEOTIDE SEQUENCE</scope>
    <source>
        <strain evidence="1">CALU 1027</strain>
    </source>
</reference>
<gene>
    <name evidence="1" type="ORF">PROH_02295</name>
</gene>
<comment type="caution">
    <text evidence="1">The sequence shown here is derived from an EMBL/GenBank/DDBJ whole genome shotgun (WGS) entry which is preliminary data.</text>
</comment>
<protein>
    <submittedName>
        <fullName evidence="1">Uncharacterized protein</fullName>
    </submittedName>
</protein>